<dbReference type="PROSITE" id="PS50848">
    <property type="entry name" value="START"/>
    <property type="match status" value="1"/>
</dbReference>
<reference evidence="10" key="1">
    <citation type="submission" date="2021-01" db="EMBL/GenBank/DDBJ databases">
        <authorList>
            <person name="Corre E."/>
            <person name="Pelletier E."/>
            <person name="Niang G."/>
            <person name="Scheremetjew M."/>
            <person name="Finn R."/>
            <person name="Kale V."/>
            <person name="Holt S."/>
            <person name="Cochrane G."/>
            <person name="Meng A."/>
            <person name="Brown T."/>
            <person name="Cohen L."/>
        </authorList>
    </citation>
    <scope>NUCLEOTIDE SEQUENCE</scope>
    <source>
        <strain evidence="10">CCMP2058</strain>
    </source>
</reference>
<dbReference type="GO" id="GO:0005829">
    <property type="term" value="C:cytosol"/>
    <property type="evidence" value="ECO:0007669"/>
    <property type="project" value="TreeGrafter"/>
</dbReference>
<dbReference type="UniPathway" id="UPA00199"/>
<name>A0A7S0D213_9EUKA</name>
<dbReference type="SUPFAM" id="SSF54637">
    <property type="entry name" value="Thioesterase/thiol ester dehydrase-isomerase"/>
    <property type="match status" value="2"/>
</dbReference>
<dbReference type="InterPro" id="IPR006683">
    <property type="entry name" value="Thioestr_dom"/>
</dbReference>
<dbReference type="GO" id="GO:0006637">
    <property type="term" value="P:acyl-CoA metabolic process"/>
    <property type="evidence" value="ECO:0007669"/>
    <property type="project" value="TreeGrafter"/>
</dbReference>
<feature type="region of interest" description="Disordered" evidence="7">
    <location>
        <begin position="207"/>
        <end position="238"/>
    </location>
</feature>
<dbReference type="InterPro" id="IPR023393">
    <property type="entry name" value="START-like_dom_sf"/>
</dbReference>
<gene>
    <name evidence="10" type="ORF">LAMO00422_LOCUS5199</name>
</gene>
<dbReference type="PANTHER" id="PTHR11049">
    <property type="entry name" value="ACYL COENZYME A THIOESTER HYDROLASE"/>
    <property type="match status" value="1"/>
</dbReference>
<evidence type="ECO:0000256" key="4">
    <source>
        <dbReference type="ARBA" id="ARBA00022801"/>
    </source>
</evidence>
<evidence type="ECO:0000256" key="6">
    <source>
        <dbReference type="ARBA" id="ARBA00023098"/>
    </source>
</evidence>
<dbReference type="PROSITE" id="PS51770">
    <property type="entry name" value="HOTDOG_ACOT"/>
    <property type="match status" value="2"/>
</dbReference>
<dbReference type="Pfam" id="PF01852">
    <property type="entry name" value="START"/>
    <property type="match status" value="1"/>
</dbReference>
<dbReference type="InterPro" id="IPR002913">
    <property type="entry name" value="START_lipid-bd_dom"/>
</dbReference>
<dbReference type="AlphaFoldDB" id="A0A7S0D213"/>
<dbReference type="SUPFAM" id="SSF55961">
    <property type="entry name" value="Bet v1-like"/>
    <property type="match status" value="1"/>
</dbReference>
<accession>A0A7S0D213</accession>
<evidence type="ECO:0000256" key="3">
    <source>
        <dbReference type="ARBA" id="ARBA00022737"/>
    </source>
</evidence>
<dbReference type="Gene3D" id="3.10.129.10">
    <property type="entry name" value="Hotdog Thioesterase"/>
    <property type="match status" value="2"/>
</dbReference>
<dbReference type="EMBL" id="HBEM01007430">
    <property type="protein sequence ID" value="CAD8439046.1"/>
    <property type="molecule type" value="Transcribed_RNA"/>
</dbReference>
<dbReference type="PANTHER" id="PTHR11049:SF16">
    <property type="entry name" value="PROTEIN VDLD"/>
    <property type="match status" value="1"/>
</dbReference>
<feature type="domain" description="HotDog ACOT-type" evidence="9">
    <location>
        <begin position="26"/>
        <end position="140"/>
    </location>
</feature>
<evidence type="ECO:0000256" key="5">
    <source>
        <dbReference type="ARBA" id="ARBA00022832"/>
    </source>
</evidence>
<feature type="domain" description="HotDog ACOT-type" evidence="9">
    <location>
        <begin position="233"/>
        <end position="344"/>
    </location>
</feature>
<dbReference type="CDD" id="cd03442">
    <property type="entry name" value="BFIT_BACH"/>
    <property type="match status" value="2"/>
</dbReference>
<dbReference type="GO" id="GO:0006631">
    <property type="term" value="P:fatty acid metabolic process"/>
    <property type="evidence" value="ECO:0007669"/>
    <property type="project" value="UniProtKB-UniPathway"/>
</dbReference>
<keyword evidence="6" id="KW-0443">Lipid metabolism</keyword>
<proteinExistence type="predicted"/>
<evidence type="ECO:0000256" key="1">
    <source>
        <dbReference type="ARBA" id="ARBA00000295"/>
    </source>
</evidence>
<evidence type="ECO:0000256" key="7">
    <source>
        <dbReference type="SAM" id="MobiDB-lite"/>
    </source>
</evidence>
<dbReference type="InterPro" id="IPR040170">
    <property type="entry name" value="Cytosol_ACT"/>
</dbReference>
<feature type="compositionally biased region" description="Basic and acidic residues" evidence="7">
    <location>
        <begin position="224"/>
        <end position="238"/>
    </location>
</feature>
<keyword evidence="4" id="KW-0378">Hydrolase</keyword>
<dbReference type="GO" id="GO:0052816">
    <property type="term" value="F:long-chain fatty acyl-CoA hydrolase activity"/>
    <property type="evidence" value="ECO:0007669"/>
    <property type="project" value="TreeGrafter"/>
</dbReference>
<dbReference type="GO" id="GO:0008289">
    <property type="term" value="F:lipid binding"/>
    <property type="evidence" value="ECO:0007669"/>
    <property type="project" value="InterPro"/>
</dbReference>
<protein>
    <recommendedName>
        <fullName evidence="11">HotDog ACOT-type domain-containing protein</fullName>
    </recommendedName>
</protein>
<dbReference type="Pfam" id="PF03061">
    <property type="entry name" value="4HBT"/>
    <property type="match status" value="2"/>
</dbReference>
<organism evidence="10">
    <name type="scientific">Amorphochlora amoebiformis</name>
    <dbReference type="NCBI Taxonomy" id="1561963"/>
    <lineage>
        <taxon>Eukaryota</taxon>
        <taxon>Sar</taxon>
        <taxon>Rhizaria</taxon>
        <taxon>Cercozoa</taxon>
        <taxon>Chlorarachniophyceae</taxon>
        <taxon>Amorphochlora</taxon>
    </lineage>
</organism>
<dbReference type="Gene3D" id="3.30.530.20">
    <property type="match status" value="1"/>
</dbReference>
<comment type="catalytic activity">
    <reaction evidence="1">
        <text>butanoyl-CoA + H2O = butanoate + CoA + H(+)</text>
        <dbReference type="Rhea" id="RHEA:40111"/>
        <dbReference type="ChEBI" id="CHEBI:15377"/>
        <dbReference type="ChEBI" id="CHEBI:15378"/>
        <dbReference type="ChEBI" id="CHEBI:17968"/>
        <dbReference type="ChEBI" id="CHEBI:57287"/>
        <dbReference type="ChEBI" id="CHEBI:57371"/>
    </reaction>
    <physiologicalReaction direction="left-to-right" evidence="1">
        <dbReference type="Rhea" id="RHEA:40112"/>
    </physiologicalReaction>
</comment>
<sequence length="717" mass="80642">MDSKSTSTTAATTAANLRPESPVSNDENDVTVVADTVTEQTKVVGREGVDGGELLEWMDITACMSAEKFSGMPSVTAAMDNVVMQYNPVFGEAVIVKTQVNRAFTTSMEVGCKLWAENLKSGKKQVICRAYFTFVSKGPNKKKCPLPKLTPGTRAENVRRYTQAKERRNIRLSRNKIVKETCGIFLKRSQSITALDDYAPKIMAEMKSDIKGDDEDDKQFISPPRERTTKPPAESRTETTEMVLPQHANHMGNCFGGVAMGWMAACAFTAAYRFAREDMRLASIDQISFKNPVLVGDRFKVIAQVNNCFHDYVEVGVRATTQTLGDQPRHALSAYFIFSTSAKSPIGFILTPETPDDLRRYREALGRERVRLKRSQVGSEVQTAVLAAKYTETSKLGLIYQNITGLLRVYNRKYMTKGWTVHYHDPDNQIEIATQKGNDGVMCFRAASKMIEDPHKVFKILYDFEKYRSKWDGVFKAGKVMKTIDRNNDIVHLVMGVGPKPNDFCLLRSWRHDTEGVWLISTRSINHPDIPPVEEYKRAFVLSSGYILRTRRMNRTAKIKFEAKSMGLTLKGLRVFSVDGQSKSLGVKVGWEIKELNGEEIIDQAALQRVLVRVKKKGKPFEVLFGGVRNSTLFRLSGSDRKRRHASTTRPKGDKLVLETKSKGRKELCELTYIVQFQDKAVELVMGDMVGYNRRIVRSFIKLKALTAKMASSGDVA</sequence>
<evidence type="ECO:0000259" key="9">
    <source>
        <dbReference type="PROSITE" id="PS51770"/>
    </source>
</evidence>
<evidence type="ECO:0000259" key="8">
    <source>
        <dbReference type="PROSITE" id="PS50848"/>
    </source>
</evidence>
<keyword evidence="5" id="KW-0276">Fatty acid metabolism</keyword>
<comment type="pathway">
    <text evidence="2">Lipid metabolism; fatty acid metabolism.</text>
</comment>
<dbReference type="InterPro" id="IPR029069">
    <property type="entry name" value="HotDog_dom_sf"/>
</dbReference>
<evidence type="ECO:0008006" key="11">
    <source>
        <dbReference type="Google" id="ProtNLM"/>
    </source>
</evidence>
<dbReference type="InterPro" id="IPR033120">
    <property type="entry name" value="HOTDOG_ACOT"/>
</dbReference>
<evidence type="ECO:0000256" key="2">
    <source>
        <dbReference type="ARBA" id="ARBA00004872"/>
    </source>
</evidence>
<feature type="region of interest" description="Disordered" evidence="7">
    <location>
        <begin position="1"/>
        <end position="27"/>
    </location>
</feature>
<feature type="domain" description="START" evidence="8">
    <location>
        <begin position="417"/>
        <end position="549"/>
    </location>
</feature>
<keyword evidence="3" id="KW-0677">Repeat</keyword>
<evidence type="ECO:0000313" key="10">
    <source>
        <dbReference type="EMBL" id="CAD8439046.1"/>
    </source>
</evidence>
<feature type="compositionally biased region" description="Low complexity" evidence="7">
    <location>
        <begin position="1"/>
        <end position="15"/>
    </location>
</feature>